<dbReference type="Pfam" id="PF06224">
    <property type="entry name" value="AlkZ-like"/>
    <property type="match status" value="1"/>
</dbReference>
<reference evidence="2" key="1">
    <citation type="journal article" date="2019" name="Int. J. Syst. Evol. Microbiol.">
        <title>The Global Catalogue of Microorganisms (GCM) 10K type strain sequencing project: providing services to taxonomists for standard genome sequencing and annotation.</title>
        <authorList>
            <consortium name="The Broad Institute Genomics Platform"/>
            <consortium name="The Broad Institute Genome Sequencing Center for Infectious Disease"/>
            <person name="Wu L."/>
            <person name="Ma J."/>
        </authorList>
    </citation>
    <scope>NUCLEOTIDE SEQUENCE [LARGE SCALE GENOMIC DNA]</scope>
    <source>
        <strain evidence="2">JCM 17458</strain>
    </source>
</reference>
<proteinExistence type="predicted"/>
<comment type="caution">
    <text evidence="1">The sequence shown here is derived from an EMBL/GenBank/DDBJ whole genome shotgun (WGS) entry which is preliminary data.</text>
</comment>
<protein>
    <submittedName>
        <fullName evidence="1">Winged helix-turn-helix domain-containing protein</fullName>
    </submittedName>
</protein>
<dbReference type="Proteomes" id="UP001501586">
    <property type="component" value="Unassembled WGS sequence"/>
</dbReference>
<keyword evidence="2" id="KW-1185">Reference proteome</keyword>
<dbReference type="PANTHER" id="PTHR30528:SF0">
    <property type="entry name" value="CYTOPLASMIC PROTEIN"/>
    <property type="match status" value="1"/>
</dbReference>
<dbReference type="PANTHER" id="PTHR30528">
    <property type="entry name" value="CYTOPLASMIC PROTEIN"/>
    <property type="match status" value="1"/>
</dbReference>
<name>A0ABP8EMC9_9MICO</name>
<accession>A0ABP8EMC9</accession>
<organism evidence="1 2">
    <name type="scientific">Brevibacterium daeguense</name>
    <dbReference type="NCBI Taxonomy" id="909936"/>
    <lineage>
        <taxon>Bacteria</taxon>
        <taxon>Bacillati</taxon>
        <taxon>Actinomycetota</taxon>
        <taxon>Actinomycetes</taxon>
        <taxon>Micrococcales</taxon>
        <taxon>Brevibacteriaceae</taxon>
        <taxon>Brevibacterium</taxon>
    </lineage>
</organism>
<evidence type="ECO:0000313" key="2">
    <source>
        <dbReference type="Proteomes" id="UP001501586"/>
    </source>
</evidence>
<dbReference type="EMBL" id="BAABAZ010000008">
    <property type="protein sequence ID" value="GAA4285139.1"/>
    <property type="molecule type" value="Genomic_DNA"/>
</dbReference>
<dbReference type="InterPro" id="IPR009351">
    <property type="entry name" value="AlkZ-like"/>
</dbReference>
<gene>
    <name evidence="1" type="ORF">GCM10022261_26700</name>
</gene>
<evidence type="ECO:0000313" key="1">
    <source>
        <dbReference type="EMBL" id="GAA4285139.1"/>
    </source>
</evidence>
<sequence length="405" mass="45043">MTPEAARRAALAASGFASGRPNSVTRRHLKRVFGNLGLVQIDSVARVVRSHYLPFYSRLGPYPMPLLDSLLHQPERMGVEYWMHEAAYAPPSTIALAHGRRADWWVRDYGQRDPQTGRAFVSLMADLEAELTAGPGTARELAARVSHDIPERPRDHWGWNPSRVKAGLEALFRAGRISVAARSPAFERVFALPADVHSGLPVPELRFGPPHDPELGLRPHAPRRIRGSSGVSDDIPALVRIAAAALGVATASCLADYFRMPVKPVREAAAELARTGELIEVDVAGVHAFRWHAAVVPRRIDACALLAPFDPLVFNRRRISWLFDFDYRIEIYTPAHARVHGYYVLPFLLGEELVGRVDLAADRGRDALVAHGVHWEPGHRHEPELMQELHRMREWLGLSSLVISG</sequence>